<dbReference type="PANTHER" id="PTHR43048">
    <property type="entry name" value="METHYLMALONYL-COA EPIMERASE"/>
    <property type="match status" value="1"/>
</dbReference>
<evidence type="ECO:0000313" key="3">
    <source>
        <dbReference type="EMBL" id="PFH04195.1"/>
    </source>
</evidence>
<comment type="caution">
    <text evidence="3">The sequence shown here is derived from an EMBL/GenBank/DDBJ whole genome shotgun (WGS) entry which is preliminary data.</text>
</comment>
<dbReference type="AlphaFoldDB" id="A0AB36TNB2"/>
<dbReference type="InterPro" id="IPR029068">
    <property type="entry name" value="Glyas_Bleomycin-R_OHBP_Dase"/>
</dbReference>
<reference evidence="3 4" key="1">
    <citation type="submission" date="2017-09" db="EMBL/GenBank/DDBJ databases">
        <title>Evaluation of Pacific Biosciences Sequencing Technology to Finishing C. thermocellum Genome Sequences.</title>
        <authorList>
            <person name="Brown S."/>
        </authorList>
    </citation>
    <scope>NUCLEOTIDE SEQUENCE [LARGE SCALE GENOMIC DNA]</scope>
    <source>
        <strain evidence="3 4">AD2</strain>
    </source>
</reference>
<dbReference type="GO" id="GO:0004493">
    <property type="term" value="F:methylmalonyl-CoA epimerase activity"/>
    <property type="evidence" value="ECO:0007669"/>
    <property type="project" value="TreeGrafter"/>
</dbReference>
<sequence length="136" mass="15185">MKIHHVGYAVKNMETSIEEFLKIGYKKRGETVADEARKVLIQFMELGDYCIELVAPMDADSPVNSIITKSGNTPYHICYSVDNIDEAIKKLKTEGYILMESPSGAVAIDFCKVAFLYNRDVGIIELVEESTQCGAR</sequence>
<feature type="domain" description="VOC" evidence="2">
    <location>
        <begin position="2"/>
        <end position="129"/>
    </location>
</feature>
<dbReference type="InterPro" id="IPR051785">
    <property type="entry name" value="MMCE/EMCE_epimerase"/>
</dbReference>
<dbReference type="EMBL" id="PDBW01000001">
    <property type="protein sequence ID" value="PFH04195.1"/>
    <property type="molecule type" value="Genomic_DNA"/>
</dbReference>
<evidence type="ECO:0000313" key="4">
    <source>
        <dbReference type="Proteomes" id="UP000223596"/>
    </source>
</evidence>
<dbReference type="RefSeq" id="WP_003513605.1">
    <property type="nucleotide sequence ID" value="NZ_CP013828.1"/>
</dbReference>
<dbReference type="Gene3D" id="3.10.180.10">
    <property type="entry name" value="2,3-Dihydroxybiphenyl 1,2-Dioxygenase, domain 1"/>
    <property type="match status" value="1"/>
</dbReference>
<proteinExistence type="predicted"/>
<name>A0AB36TNB2_ACETH</name>
<organism evidence="3 4">
    <name type="scientific">Acetivibrio thermocellus AD2</name>
    <dbReference type="NCBI Taxonomy" id="1138384"/>
    <lineage>
        <taxon>Bacteria</taxon>
        <taxon>Bacillati</taxon>
        <taxon>Bacillota</taxon>
        <taxon>Clostridia</taxon>
        <taxon>Eubacteriales</taxon>
        <taxon>Oscillospiraceae</taxon>
        <taxon>Acetivibrio</taxon>
    </lineage>
</organism>
<dbReference type="GO" id="GO:0046872">
    <property type="term" value="F:metal ion binding"/>
    <property type="evidence" value="ECO:0007669"/>
    <property type="project" value="UniProtKB-KW"/>
</dbReference>
<protein>
    <submittedName>
        <fullName evidence="3">Methylmalonyl-CoA epimerase</fullName>
    </submittedName>
</protein>
<dbReference type="SUPFAM" id="SSF54593">
    <property type="entry name" value="Glyoxalase/Bleomycin resistance protein/Dihydroxybiphenyl dioxygenase"/>
    <property type="match status" value="1"/>
</dbReference>
<dbReference type="PANTHER" id="PTHR43048:SF3">
    <property type="entry name" value="METHYLMALONYL-COA EPIMERASE, MITOCHONDRIAL"/>
    <property type="match status" value="1"/>
</dbReference>
<dbReference type="PROSITE" id="PS51819">
    <property type="entry name" value="VOC"/>
    <property type="match status" value="1"/>
</dbReference>
<dbReference type="GeneID" id="35805485"/>
<dbReference type="InterPro" id="IPR037523">
    <property type="entry name" value="VOC_core"/>
</dbReference>
<evidence type="ECO:0000256" key="1">
    <source>
        <dbReference type="ARBA" id="ARBA00022723"/>
    </source>
</evidence>
<dbReference type="GO" id="GO:0046491">
    <property type="term" value="P:L-methylmalonyl-CoA metabolic process"/>
    <property type="evidence" value="ECO:0007669"/>
    <property type="project" value="TreeGrafter"/>
</dbReference>
<dbReference type="Proteomes" id="UP000223596">
    <property type="component" value="Unassembled WGS sequence"/>
</dbReference>
<accession>A0AB36TNB2</accession>
<keyword evidence="1" id="KW-0479">Metal-binding</keyword>
<gene>
    <name evidence="3" type="ORF">M972_113023</name>
</gene>
<evidence type="ECO:0000259" key="2">
    <source>
        <dbReference type="PROSITE" id="PS51819"/>
    </source>
</evidence>
<dbReference type="Pfam" id="PF13669">
    <property type="entry name" value="Glyoxalase_4"/>
    <property type="match status" value="1"/>
</dbReference>